<dbReference type="Proteomes" id="UP000298179">
    <property type="component" value="Unassembled WGS sequence"/>
</dbReference>
<dbReference type="Gene3D" id="3.40.50.300">
    <property type="entry name" value="P-loop containing nucleotide triphosphate hydrolases"/>
    <property type="match status" value="1"/>
</dbReference>
<comment type="caution">
    <text evidence="1">The sequence shown here is derived from an EMBL/GenBank/DDBJ whole genome shotgun (WGS) entry which is preliminary data.</text>
</comment>
<evidence type="ECO:0000313" key="2">
    <source>
        <dbReference type="Proteomes" id="UP000298179"/>
    </source>
</evidence>
<evidence type="ECO:0000313" key="1">
    <source>
        <dbReference type="EMBL" id="TFF23295.1"/>
    </source>
</evidence>
<accession>A0A4Y8RJS4</accession>
<protein>
    <recommendedName>
        <fullName evidence="3">Sulfotransferase family protein</fullName>
    </recommendedName>
</protein>
<reference evidence="1 2" key="1">
    <citation type="submission" date="2019-03" db="EMBL/GenBank/DDBJ databases">
        <title>Jiella endophytica sp. nov., a novel endophytic bacterium isolated from root of Ficus microcarpa Linn. f.</title>
        <authorList>
            <person name="Tuo L."/>
        </authorList>
    </citation>
    <scope>NUCLEOTIDE SEQUENCE [LARGE SCALE GENOMIC DNA]</scope>
    <source>
        <strain evidence="1 2">CBS5Q-3</strain>
    </source>
</reference>
<dbReference type="EMBL" id="SOZD01000003">
    <property type="protein sequence ID" value="TFF23295.1"/>
    <property type="molecule type" value="Genomic_DNA"/>
</dbReference>
<name>A0A4Y8RJS4_9HYPH</name>
<dbReference type="OrthoDB" id="547419at2"/>
<keyword evidence="2" id="KW-1185">Reference proteome</keyword>
<dbReference type="InterPro" id="IPR027417">
    <property type="entry name" value="P-loop_NTPase"/>
</dbReference>
<evidence type="ECO:0008006" key="3">
    <source>
        <dbReference type="Google" id="ProtNLM"/>
    </source>
</evidence>
<sequence length="303" mass="34446">MTKLNIHFGYPKTGTTSLQNMLARSRKSLDAHRVLFPETIDNRHRVLQLIGSDGTNQNLNKRLNVSSSDERKSRIDSWVAGLAEVAADYDSVILSEETLATRAPEELAEIHSVLAPHFSEVHVYVGFRQHESFAISDYMQRVKATFNHASFRHYVRNLASKDFMLYSQVLERFDTIFGPENVHPIVYDAANSHDFNKNLLASMGVEAEWLETPTELYNKMPNIEVLFLKQFFNRRMEQMMKDFDGKANGAVHDAIIDALGTVVSAAKITLPTKADLLDSIPRNTKRQWDDDWTALQASLDSRS</sequence>
<dbReference type="RefSeq" id="WP_134762401.1">
    <property type="nucleotide sequence ID" value="NZ_SOZD01000003.1"/>
</dbReference>
<gene>
    <name evidence="1" type="ORF">E3C22_12790</name>
</gene>
<organism evidence="1 2">
    <name type="scientific">Jiella endophytica</name>
    <dbReference type="NCBI Taxonomy" id="2558362"/>
    <lineage>
        <taxon>Bacteria</taxon>
        <taxon>Pseudomonadati</taxon>
        <taxon>Pseudomonadota</taxon>
        <taxon>Alphaproteobacteria</taxon>
        <taxon>Hyphomicrobiales</taxon>
        <taxon>Aurantimonadaceae</taxon>
        <taxon>Jiella</taxon>
    </lineage>
</organism>
<dbReference type="SUPFAM" id="SSF52540">
    <property type="entry name" value="P-loop containing nucleoside triphosphate hydrolases"/>
    <property type="match status" value="1"/>
</dbReference>
<dbReference type="AlphaFoldDB" id="A0A4Y8RJS4"/>
<proteinExistence type="predicted"/>